<evidence type="ECO:0000256" key="1">
    <source>
        <dbReference type="SAM" id="MobiDB-lite"/>
    </source>
</evidence>
<organism evidence="3 4">
    <name type="scientific">Pseudomicrostroma glucosiphilum</name>
    <dbReference type="NCBI Taxonomy" id="1684307"/>
    <lineage>
        <taxon>Eukaryota</taxon>
        <taxon>Fungi</taxon>
        <taxon>Dikarya</taxon>
        <taxon>Basidiomycota</taxon>
        <taxon>Ustilaginomycotina</taxon>
        <taxon>Exobasidiomycetes</taxon>
        <taxon>Microstromatales</taxon>
        <taxon>Microstromatales incertae sedis</taxon>
        <taxon>Pseudomicrostroma</taxon>
    </lineage>
</organism>
<keyword evidence="2" id="KW-0472">Membrane</keyword>
<evidence type="ECO:0000256" key="2">
    <source>
        <dbReference type="SAM" id="Phobius"/>
    </source>
</evidence>
<evidence type="ECO:0000313" key="4">
    <source>
        <dbReference type="Proteomes" id="UP000245942"/>
    </source>
</evidence>
<dbReference type="EMBL" id="KZ819328">
    <property type="protein sequence ID" value="PWN20315.1"/>
    <property type="molecule type" value="Genomic_DNA"/>
</dbReference>
<dbReference type="AlphaFoldDB" id="A0A316UBC1"/>
<gene>
    <name evidence="3" type="ORF">BCV69DRAFT_299450</name>
</gene>
<keyword evidence="2" id="KW-1133">Transmembrane helix</keyword>
<dbReference type="GeneID" id="37016064"/>
<keyword evidence="2" id="KW-0812">Transmembrane</keyword>
<feature type="transmembrane region" description="Helical" evidence="2">
    <location>
        <begin position="21"/>
        <end position="41"/>
    </location>
</feature>
<feature type="region of interest" description="Disordered" evidence="1">
    <location>
        <begin position="116"/>
        <end position="146"/>
    </location>
</feature>
<evidence type="ECO:0000313" key="3">
    <source>
        <dbReference type="EMBL" id="PWN20315.1"/>
    </source>
</evidence>
<feature type="compositionally biased region" description="Low complexity" evidence="1">
    <location>
        <begin position="130"/>
        <end position="141"/>
    </location>
</feature>
<feature type="transmembrane region" description="Helical" evidence="2">
    <location>
        <begin position="169"/>
        <end position="188"/>
    </location>
</feature>
<name>A0A316UBC1_9BASI</name>
<accession>A0A316UBC1</accession>
<proteinExistence type="predicted"/>
<dbReference type="RefSeq" id="XP_025347475.1">
    <property type="nucleotide sequence ID" value="XM_025494330.1"/>
</dbReference>
<dbReference type="Proteomes" id="UP000245942">
    <property type="component" value="Unassembled WGS sequence"/>
</dbReference>
<reference evidence="3 4" key="1">
    <citation type="journal article" date="2018" name="Mol. Biol. Evol.">
        <title>Broad Genomic Sampling Reveals a Smut Pathogenic Ancestry of the Fungal Clade Ustilaginomycotina.</title>
        <authorList>
            <person name="Kijpornyongpan T."/>
            <person name="Mondo S.J."/>
            <person name="Barry K."/>
            <person name="Sandor L."/>
            <person name="Lee J."/>
            <person name="Lipzen A."/>
            <person name="Pangilinan J."/>
            <person name="LaButti K."/>
            <person name="Hainaut M."/>
            <person name="Henrissat B."/>
            <person name="Grigoriev I.V."/>
            <person name="Spatafora J.W."/>
            <person name="Aime M.C."/>
        </authorList>
    </citation>
    <scope>NUCLEOTIDE SEQUENCE [LARGE SCALE GENOMIC DNA]</scope>
    <source>
        <strain evidence="3 4">MCA 4718</strain>
    </source>
</reference>
<sequence>MTTYGSPSQGPSKGQGLLRNLICHLSFSLDAICFIIAFWIVDQCTFGTAERRARQEADKAKKEEERRKREQDKAGYFGKWWKRGEEEKPILSESPSSNYHATSEPVLKIPSDLASAQTPPARSFTADAASPRPQSPSSPTTRELHHFQKKILKKQMARSLSLAVVLRRLFLTSLMVSSLFLGCLLIGLDVKKHMKGAVGWQ</sequence>
<keyword evidence="4" id="KW-1185">Reference proteome</keyword>
<protein>
    <submittedName>
        <fullName evidence="3">Uncharacterized protein</fullName>
    </submittedName>
</protein>